<reference evidence="2 3" key="1">
    <citation type="submission" date="2023-11" db="EMBL/GenBank/DDBJ databases">
        <title>Actinomadura monticuli sp. nov., isolated from volcanic ash.</title>
        <authorList>
            <person name="Lee S.D."/>
            <person name="Yang H."/>
            <person name="Kim I.S."/>
        </authorList>
    </citation>
    <scope>NUCLEOTIDE SEQUENCE [LARGE SCALE GENOMIC DNA]</scope>
    <source>
        <strain evidence="2 3">DSM 45346</strain>
    </source>
</reference>
<evidence type="ECO:0000313" key="2">
    <source>
        <dbReference type="EMBL" id="MFA1555017.1"/>
    </source>
</evidence>
<name>A0ABV4QWP9_9ACTN</name>
<dbReference type="Proteomes" id="UP001569904">
    <property type="component" value="Unassembled WGS sequence"/>
</dbReference>
<dbReference type="Pfam" id="PF12900">
    <property type="entry name" value="Pyridox_ox_2"/>
    <property type="match status" value="1"/>
</dbReference>
<gene>
    <name evidence="2" type="ORF">SM436_15110</name>
</gene>
<organism evidence="2 3">
    <name type="scientific">Actinomadura chokoriensis</name>
    <dbReference type="NCBI Taxonomy" id="454156"/>
    <lineage>
        <taxon>Bacteria</taxon>
        <taxon>Bacillati</taxon>
        <taxon>Actinomycetota</taxon>
        <taxon>Actinomycetes</taxon>
        <taxon>Streptosporangiales</taxon>
        <taxon>Thermomonosporaceae</taxon>
        <taxon>Actinomadura</taxon>
    </lineage>
</organism>
<evidence type="ECO:0000256" key="1">
    <source>
        <dbReference type="SAM" id="MobiDB-lite"/>
    </source>
</evidence>
<dbReference type="InterPro" id="IPR024747">
    <property type="entry name" value="Pyridox_Oxase-rel"/>
</dbReference>
<evidence type="ECO:0000313" key="3">
    <source>
        <dbReference type="Proteomes" id="UP001569904"/>
    </source>
</evidence>
<dbReference type="SUPFAM" id="SSF50475">
    <property type="entry name" value="FMN-binding split barrel"/>
    <property type="match status" value="1"/>
</dbReference>
<dbReference type="Gene3D" id="2.30.110.10">
    <property type="entry name" value="Electron Transport, Fmn-binding Protein, Chain A"/>
    <property type="match status" value="1"/>
</dbReference>
<proteinExistence type="predicted"/>
<protein>
    <submittedName>
        <fullName evidence="2">Pyridoxamine 5'-phosphate oxidase family protein</fullName>
    </submittedName>
</protein>
<dbReference type="InterPro" id="IPR012349">
    <property type="entry name" value="Split_barrel_FMN-bd"/>
</dbReference>
<feature type="region of interest" description="Disordered" evidence="1">
    <location>
        <begin position="132"/>
        <end position="155"/>
    </location>
</feature>
<accession>A0ABV4QWP9</accession>
<keyword evidence="3" id="KW-1185">Reference proteome</keyword>
<comment type="caution">
    <text evidence="2">The sequence shown here is derived from an EMBL/GenBank/DDBJ whole genome shotgun (WGS) entry which is preliminary data.</text>
</comment>
<sequence>MTTELEPLDPAACLDLLQGVPVGRIAWAEADGTVTVLPVNFVLDDGALVFATAPGAKLDAVREGRTLTFEADDFEPALRTAWSVLLTGPAEVVADPAEIERLRGLSLAPWIRSAGAFFVRLTPRGISGRRIPLHPGGVTTEQVSPEDIATEDESG</sequence>
<dbReference type="RefSeq" id="WP_371941682.1">
    <property type="nucleotide sequence ID" value="NZ_JAXCEH010000008.1"/>
</dbReference>
<dbReference type="EMBL" id="JAXCEH010000008">
    <property type="protein sequence ID" value="MFA1555017.1"/>
    <property type="molecule type" value="Genomic_DNA"/>
</dbReference>